<dbReference type="CDD" id="cd00038">
    <property type="entry name" value="CAP_ED"/>
    <property type="match status" value="1"/>
</dbReference>
<dbReference type="InterPro" id="IPR014710">
    <property type="entry name" value="RmlC-like_jellyroll"/>
</dbReference>
<dbReference type="InterPro" id="IPR018490">
    <property type="entry name" value="cNMP-bd_dom_sf"/>
</dbReference>
<feature type="transmembrane region" description="Helical" evidence="8">
    <location>
        <begin position="251"/>
        <end position="273"/>
    </location>
</feature>
<dbReference type="Gene3D" id="1.10.287.70">
    <property type="match status" value="1"/>
</dbReference>
<dbReference type="InterPro" id="IPR000595">
    <property type="entry name" value="cNMP-bd_dom"/>
</dbReference>
<feature type="transmembrane region" description="Helical" evidence="8">
    <location>
        <begin position="404"/>
        <end position="427"/>
    </location>
</feature>
<dbReference type="Pfam" id="PF00520">
    <property type="entry name" value="Ion_trans"/>
    <property type="match status" value="1"/>
</dbReference>
<dbReference type="AlphaFoldDB" id="A0A8J2SIM5"/>
<feature type="region of interest" description="Disordered" evidence="7">
    <location>
        <begin position="1"/>
        <end position="76"/>
    </location>
</feature>
<feature type="transmembrane region" description="Helical" evidence="8">
    <location>
        <begin position="212"/>
        <end position="230"/>
    </location>
</feature>
<keyword evidence="2" id="KW-0813">Transport</keyword>
<dbReference type="SUPFAM" id="SSF81324">
    <property type="entry name" value="Voltage-gated potassium channels"/>
    <property type="match status" value="1"/>
</dbReference>
<dbReference type="Gene3D" id="1.10.287.630">
    <property type="entry name" value="Helix hairpin bin"/>
    <property type="match status" value="1"/>
</dbReference>
<evidence type="ECO:0000256" key="6">
    <source>
        <dbReference type="ARBA" id="ARBA00023136"/>
    </source>
</evidence>
<comment type="caution">
    <text evidence="10">The sequence shown here is derived from an EMBL/GenBank/DDBJ whole genome shotgun (WGS) entry which is preliminary data.</text>
</comment>
<feature type="transmembrane region" description="Helical" evidence="8">
    <location>
        <begin position="180"/>
        <end position="200"/>
    </location>
</feature>
<feature type="compositionally biased region" description="Basic and acidic residues" evidence="7">
    <location>
        <begin position="65"/>
        <end position="76"/>
    </location>
</feature>
<keyword evidence="11" id="KW-1185">Reference proteome</keyword>
<evidence type="ECO:0000256" key="3">
    <source>
        <dbReference type="ARBA" id="ARBA00022692"/>
    </source>
</evidence>
<evidence type="ECO:0000313" key="10">
    <source>
        <dbReference type="EMBL" id="CAH0371268.1"/>
    </source>
</evidence>
<feature type="compositionally biased region" description="Polar residues" evidence="7">
    <location>
        <begin position="1"/>
        <end position="11"/>
    </location>
</feature>
<dbReference type="InterPro" id="IPR051413">
    <property type="entry name" value="K/Na_HCN_channel"/>
</dbReference>
<keyword evidence="6 8" id="KW-0472">Membrane</keyword>
<dbReference type="GO" id="GO:0005249">
    <property type="term" value="F:voltage-gated potassium channel activity"/>
    <property type="evidence" value="ECO:0007669"/>
    <property type="project" value="TreeGrafter"/>
</dbReference>
<dbReference type="Gene3D" id="2.60.120.10">
    <property type="entry name" value="Jelly Rolls"/>
    <property type="match status" value="1"/>
</dbReference>
<reference evidence="10" key="1">
    <citation type="submission" date="2021-11" db="EMBL/GenBank/DDBJ databases">
        <authorList>
            <consortium name="Genoscope - CEA"/>
            <person name="William W."/>
        </authorList>
    </citation>
    <scope>NUCLEOTIDE SEQUENCE</scope>
</reference>
<feature type="transmembrane region" description="Helical" evidence="8">
    <location>
        <begin position="325"/>
        <end position="347"/>
    </location>
</feature>
<evidence type="ECO:0000313" key="11">
    <source>
        <dbReference type="Proteomes" id="UP000789595"/>
    </source>
</evidence>
<dbReference type="PROSITE" id="PS50042">
    <property type="entry name" value="CNMP_BINDING_3"/>
    <property type="match status" value="1"/>
</dbReference>
<dbReference type="PANTHER" id="PTHR45689:SF5">
    <property type="entry name" value="I[[H]] CHANNEL, ISOFORM E"/>
    <property type="match status" value="1"/>
</dbReference>
<gene>
    <name evidence="10" type="ORF">PECAL_3P12010</name>
</gene>
<keyword evidence="5" id="KW-0406">Ion transport</keyword>
<feature type="domain" description="Cyclic nucleotide-binding" evidence="9">
    <location>
        <begin position="532"/>
        <end position="618"/>
    </location>
</feature>
<comment type="subcellular location">
    <subcellularLocation>
        <location evidence="1">Membrane</location>
        <topology evidence="1">Multi-pass membrane protein</topology>
    </subcellularLocation>
</comment>
<dbReference type="PANTHER" id="PTHR45689">
    <property type="entry name" value="I[[H]] CHANNEL, ISOFORM E"/>
    <property type="match status" value="1"/>
</dbReference>
<dbReference type="SUPFAM" id="SSF51206">
    <property type="entry name" value="cAMP-binding domain-like"/>
    <property type="match status" value="1"/>
</dbReference>
<accession>A0A8J2SIM5</accession>
<evidence type="ECO:0000256" key="1">
    <source>
        <dbReference type="ARBA" id="ARBA00004141"/>
    </source>
</evidence>
<feature type="transmembrane region" description="Helical" evidence="8">
    <location>
        <begin position="373"/>
        <end position="392"/>
    </location>
</feature>
<dbReference type="GO" id="GO:0003254">
    <property type="term" value="P:regulation of membrane depolarization"/>
    <property type="evidence" value="ECO:0007669"/>
    <property type="project" value="TreeGrafter"/>
</dbReference>
<organism evidence="10 11">
    <name type="scientific">Pelagomonas calceolata</name>
    <dbReference type="NCBI Taxonomy" id="35677"/>
    <lineage>
        <taxon>Eukaryota</taxon>
        <taxon>Sar</taxon>
        <taxon>Stramenopiles</taxon>
        <taxon>Ochrophyta</taxon>
        <taxon>Pelagophyceae</taxon>
        <taxon>Pelagomonadales</taxon>
        <taxon>Pelagomonadaceae</taxon>
        <taxon>Pelagomonas</taxon>
    </lineage>
</organism>
<dbReference type="Pfam" id="PF00027">
    <property type="entry name" value="cNMP_binding"/>
    <property type="match status" value="1"/>
</dbReference>
<dbReference type="GO" id="GO:0098855">
    <property type="term" value="C:HCN channel complex"/>
    <property type="evidence" value="ECO:0007669"/>
    <property type="project" value="TreeGrafter"/>
</dbReference>
<dbReference type="GO" id="GO:0035725">
    <property type="term" value="P:sodium ion transmembrane transport"/>
    <property type="evidence" value="ECO:0007669"/>
    <property type="project" value="TreeGrafter"/>
</dbReference>
<evidence type="ECO:0000256" key="5">
    <source>
        <dbReference type="ARBA" id="ARBA00023065"/>
    </source>
</evidence>
<dbReference type="EMBL" id="CAKKNE010000003">
    <property type="protein sequence ID" value="CAH0371268.1"/>
    <property type="molecule type" value="Genomic_DNA"/>
</dbReference>
<dbReference type="InterPro" id="IPR005821">
    <property type="entry name" value="Ion_trans_dom"/>
</dbReference>
<dbReference type="Proteomes" id="UP000789595">
    <property type="component" value="Unassembled WGS sequence"/>
</dbReference>
<dbReference type="OrthoDB" id="421226at2759"/>
<sequence>MDDSPPMTSSADGAANGQPAEQQQEGPPPRRRASLAPQTAPLLDGPPAPPRPRRASWPAPVPAPDECKEPSSTRSADLERFVARRAATLRRATPDAEALEEQVRSALNDMVATERRRPSTTPPAKRPSLAAQLFRPRSASKDNADAKLASQLYGGSMTSSRRKQRRVPWNHPDSVFRQRWILAVIMATLYCAVELPVELAFYPGFQVASFKFWFDICIDLFFVADICVSLKTGFVEDGVVVMDPKRIRQKYCRSGFVVDLIAVLPFDVAMAFAGSGDGNESLVAASTRLGRVARLSRLLRLGRVARLFRYSQHYLGGLHEGHVRILALTFTVFLFAHWDACLLYLSARMDDFDEDRTWVGHLGLKSRTNADQYAWALFKACSHMLCIGYGVVRPLSTVEVLLTTVSMVFGAALFAGIIGSLTAYLASLDGPSARYERLQRDCNVFLEQHGLSPTLRERVRDHLDRSHLRVKRRSCDAAAEARGHGRVDESTILDALSPLLRSEVCVERCRRVIRASPLLNGTLVRSDIARAVAPVLAPLSVGEGEAVLEKNEPALEMYFVETGCVRLIRDEPVAALETGSYFGEIPFVFENVMLQPFLAVACESCDLWVLPRDAFERLGVVFPELPRIVRLVARQRLERMGVSLIDISSDADGSDSIRLLEDLFASPDVRMLAQRMLSAESSPALSPALSPRE</sequence>
<evidence type="ECO:0000256" key="8">
    <source>
        <dbReference type="SAM" id="Phobius"/>
    </source>
</evidence>
<protein>
    <recommendedName>
        <fullName evidence="9">Cyclic nucleotide-binding domain-containing protein</fullName>
    </recommendedName>
</protein>
<keyword evidence="4 8" id="KW-1133">Transmembrane helix</keyword>
<keyword evidence="3 8" id="KW-0812">Transmembrane</keyword>
<feature type="compositionally biased region" description="Low complexity" evidence="7">
    <location>
        <begin position="13"/>
        <end position="25"/>
    </location>
</feature>
<dbReference type="SMART" id="SM00100">
    <property type="entry name" value="cNMP"/>
    <property type="match status" value="1"/>
</dbReference>
<evidence type="ECO:0000256" key="7">
    <source>
        <dbReference type="SAM" id="MobiDB-lite"/>
    </source>
</evidence>
<evidence type="ECO:0000259" key="9">
    <source>
        <dbReference type="PROSITE" id="PS50042"/>
    </source>
</evidence>
<proteinExistence type="predicted"/>
<evidence type="ECO:0000256" key="2">
    <source>
        <dbReference type="ARBA" id="ARBA00022448"/>
    </source>
</evidence>
<name>A0A8J2SIM5_9STRA</name>
<evidence type="ECO:0000256" key="4">
    <source>
        <dbReference type="ARBA" id="ARBA00022989"/>
    </source>
</evidence>